<dbReference type="InterPro" id="IPR046341">
    <property type="entry name" value="SET_dom_sf"/>
</dbReference>
<proteinExistence type="predicted"/>
<dbReference type="AlphaFoldDB" id="A0A1E3P025"/>
<dbReference type="GeneID" id="30199207"/>
<name>A0A1E3P025_WICAA</name>
<dbReference type="GO" id="GO:0016279">
    <property type="term" value="F:protein-lysine N-methyltransferase activity"/>
    <property type="evidence" value="ECO:0007669"/>
    <property type="project" value="EnsemblFungi"/>
</dbReference>
<reference evidence="1 2" key="1">
    <citation type="journal article" date="2016" name="Proc. Natl. Acad. Sci. U.S.A.">
        <title>Comparative genomics of biotechnologically important yeasts.</title>
        <authorList>
            <person name="Riley R."/>
            <person name="Haridas S."/>
            <person name="Wolfe K.H."/>
            <person name="Lopes M.R."/>
            <person name="Hittinger C.T."/>
            <person name="Goeker M."/>
            <person name="Salamov A.A."/>
            <person name="Wisecaver J.H."/>
            <person name="Long T.M."/>
            <person name="Calvey C.H."/>
            <person name="Aerts A.L."/>
            <person name="Barry K.W."/>
            <person name="Choi C."/>
            <person name="Clum A."/>
            <person name="Coughlan A.Y."/>
            <person name="Deshpande S."/>
            <person name="Douglass A.P."/>
            <person name="Hanson S.J."/>
            <person name="Klenk H.-P."/>
            <person name="LaButti K.M."/>
            <person name="Lapidus A."/>
            <person name="Lindquist E.A."/>
            <person name="Lipzen A.M."/>
            <person name="Meier-Kolthoff J.P."/>
            <person name="Ohm R.A."/>
            <person name="Otillar R.P."/>
            <person name="Pangilinan J.L."/>
            <person name="Peng Y."/>
            <person name="Rokas A."/>
            <person name="Rosa C.A."/>
            <person name="Scheuner C."/>
            <person name="Sibirny A.A."/>
            <person name="Slot J.C."/>
            <person name="Stielow J.B."/>
            <person name="Sun H."/>
            <person name="Kurtzman C.P."/>
            <person name="Blackwell M."/>
            <person name="Grigoriev I.V."/>
            <person name="Jeffries T.W."/>
        </authorList>
    </citation>
    <scope>NUCLEOTIDE SEQUENCE [LARGE SCALE GENOMIC DNA]</scope>
    <source>
        <strain evidence="2">ATCC 58044 / CBS 1984 / NCYC 433 / NRRL Y-366-8</strain>
    </source>
</reference>
<keyword evidence="2" id="KW-1185">Reference proteome</keyword>
<protein>
    <submittedName>
        <fullName evidence="1">Uncharacterized protein</fullName>
    </submittedName>
</protein>
<dbReference type="PANTHER" id="PTHR13271">
    <property type="entry name" value="UNCHARACTERIZED PUTATIVE METHYLTRANSFERASE"/>
    <property type="match status" value="1"/>
</dbReference>
<dbReference type="SUPFAM" id="SSF82199">
    <property type="entry name" value="SET domain"/>
    <property type="match status" value="1"/>
</dbReference>
<dbReference type="RefSeq" id="XP_019037895.1">
    <property type="nucleotide sequence ID" value="XM_019181961.1"/>
</dbReference>
<dbReference type="PANTHER" id="PTHR13271:SF147">
    <property type="entry name" value="PROTEIN-LYSINE N-METHYLTRANSFERASE EFM1-RELATED"/>
    <property type="match status" value="1"/>
</dbReference>
<sequence length="567" mass="65086">MSLDNVLSWATENGAIIDNDVTFEKTEKGISAIYKGQDKFENNQDLLKVPESVTITPLLAEKVFGGNAATKRNRNPLTQLLLAKLRFDKEETQTDELNVSKFFKPYVDSLPTGKEIGSPLFWDDAERALIKGTDAHLAIDHQTSSLVEEWYQIIKSLDSKYHTKDYEQDISFYQTYVKGKSEQFVSYFNNPNSWTSFPAYLWAAATFTSRAFPFLLAGNEECKDMNEAFLVPIFDLLNHSNEVEVKWDSAKDGNDRVFRFKTQQEIINGSEIFNSYGPKTNQELLFGYGFVLDNNKEDSTVLALRIPEENIEAANKFGLSLTNNEVAYKITKSAPLSENLVKLFCFLVKNEHEKTVTLRNKLEGLQQLQKIVQQKIDFLKIFKNEGNVSSHIVKIAKSYKTTQRLLYQATFEEITKTEKSLLKHFKPLSFKTIYKNDKTFSNSLLLIFGIQDYEQLAKSDEVDRALLLWIIRTGNKKHYNEKSVLPDWINAKYQYICQRLIVKPQDVVEYRDIFKALFPSIATKIPEVYGKGDWGIKSFITAGKVIDEISFTRSANNEIFLIENVDL</sequence>
<evidence type="ECO:0000313" key="2">
    <source>
        <dbReference type="Proteomes" id="UP000094112"/>
    </source>
</evidence>
<evidence type="ECO:0000313" key="1">
    <source>
        <dbReference type="EMBL" id="ODQ58688.1"/>
    </source>
</evidence>
<dbReference type="Gene3D" id="3.90.1410.10">
    <property type="entry name" value="set domain protein methyltransferase, domain 1"/>
    <property type="match status" value="1"/>
</dbReference>
<dbReference type="EMBL" id="KV454211">
    <property type="protein sequence ID" value="ODQ58688.1"/>
    <property type="molecule type" value="Genomic_DNA"/>
</dbReference>
<dbReference type="GO" id="GO:0005634">
    <property type="term" value="C:nucleus"/>
    <property type="evidence" value="ECO:0007669"/>
    <property type="project" value="TreeGrafter"/>
</dbReference>
<accession>A0A1E3P025</accession>
<dbReference type="OrthoDB" id="42889at2759"/>
<dbReference type="STRING" id="683960.A0A1E3P025"/>
<dbReference type="Proteomes" id="UP000094112">
    <property type="component" value="Unassembled WGS sequence"/>
</dbReference>
<dbReference type="InterPro" id="IPR050600">
    <property type="entry name" value="SETD3_SETD6_MTase"/>
</dbReference>
<gene>
    <name evidence="1" type="ORF">WICANDRAFT_32436</name>
</gene>
<organism evidence="1 2">
    <name type="scientific">Wickerhamomyces anomalus (strain ATCC 58044 / CBS 1984 / NCYC 433 / NRRL Y-366-8)</name>
    <name type="common">Yeast</name>
    <name type="synonym">Hansenula anomala</name>
    <dbReference type="NCBI Taxonomy" id="683960"/>
    <lineage>
        <taxon>Eukaryota</taxon>
        <taxon>Fungi</taxon>
        <taxon>Dikarya</taxon>
        <taxon>Ascomycota</taxon>
        <taxon>Saccharomycotina</taxon>
        <taxon>Saccharomycetes</taxon>
        <taxon>Phaffomycetales</taxon>
        <taxon>Wickerhamomycetaceae</taxon>
        <taxon>Wickerhamomyces</taxon>
    </lineage>
</organism>